<reference evidence="1" key="1">
    <citation type="journal article" date="2014" name="Int. J. Syst. Evol. Microbiol.">
        <title>Complete genome sequence of Corynebacterium casei LMG S-19264T (=DSM 44701T), isolated from a smear-ripened cheese.</title>
        <authorList>
            <consortium name="US DOE Joint Genome Institute (JGI-PGF)"/>
            <person name="Walter F."/>
            <person name="Albersmeier A."/>
            <person name="Kalinowski J."/>
            <person name="Ruckert C."/>
        </authorList>
    </citation>
    <scope>NUCLEOTIDE SEQUENCE</scope>
    <source>
        <strain evidence="1">JCM 19831</strain>
    </source>
</reference>
<proteinExistence type="predicted"/>
<comment type="caution">
    <text evidence="1">The sequence shown here is derived from an EMBL/GenBank/DDBJ whole genome shotgun (WGS) entry which is preliminary data.</text>
</comment>
<reference evidence="1" key="2">
    <citation type="submission" date="2020-09" db="EMBL/GenBank/DDBJ databases">
        <authorList>
            <person name="Sun Q."/>
            <person name="Ohkuma M."/>
        </authorList>
    </citation>
    <scope>NUCLEOTIDE SEQUENCE</scope>
    <source>
        <strain evidence="1">JCM 19831</strain>
    </source>
</reference>
<accession>A0A917X1X8</accession>
<protein>
    <submittedName>
        <fullName evidence="1">Uncharacterized protein</fullName>
    </submittedName>
</protein>
<dbReference type="EMBL" id="BMPI01000036">
    <property type="protein sequence ID" value="GGM54015.1"/>
    <property type="molecule type" value="Genomic_DNA"/>
</dbReference>
<name>A0A917X1X8_9ACTN</name>
<evidence type="ECO:0000313" key="1">
    <source>
        <dbReference type="EMBL" id="GGM54015.1"/>
    </source>
</evidence>
<gene>
    <name evidence="1" type="ORF">GCM10007977_064490</name>
</gene>
<organism evidence="1 2">
    <name type="scientific">Dactylosporangium sucinum</name>
    <dbReference type="NCBI Taxonomy" id="1424081"/>
    <lineage>
        <taxon>Bacteria</taxon>
        <taxon>Bacillati</taxon>
        <taxon>Actinomycetota</taxon>
        <taxon>Actinomycetes</taxon>
        <taxon>Micromonosporales</taxon>
        <taxon>Micromonosporaceae</taxon>
        <taxon>Dactylosporangium</taxon>
    </lineage>
</organism>
<sequence>MPGIVGWMPARNARHGYAVRLDWADARSGGVFHDFTRFTPSRLRAERRAASARHYWAPGPVRPLAVTVVPIDRPAYRDHDRECFSTHCPTTAPLLGLTASDAATPAGHPHS</sequence>
<keyword evidence="2" id="KW-1185">Reference proteome</keyword>
<dbReference type="AlphaFoldDB" id="A0A917X1X8"/>
<dbReference type="Proteomes" id="UP000642070">
    <property type="component" value="Unassembled WGS sequence"/>
</dbReference>
<evidence type="ECO:0000313" key="2">
    <source>
        <dbReference type="Proteomes" id="UP000642070"/>
    </source>
</evidence>